<dbReference type="RefSeq" id="WP_095604985.1">
    <property type="nucleotide sequence ID" value="NZ_NSKE01000001.1"/>
</dbReference>
<dbReference type="SUPFAM" id="SSF55729">
    <property type="entry name" value="Acyl-CoA N-acyltransferases (Nat)"/>
    <property type="match status" value="1"/>
</dbReference>
<dbReference type="Gene3D" id="3.40.630.30">
    <property type="match status" value="1"/>
</dbReference>
<dbReference type="EMBL" id="NSKE01000001">
    <property type="protein sequence ID" value="PAU95740.1"/>
    <property type="molecule type" value="Genomic_DNA"/>
</dbReference>
<name>A0A2A2GEW4_9BACT</name>
<dbReference type="AlphaFoldDB" id="A0A2A2GEW4"/>
<comment type="caution">
    <text evidence="4">The sequence shown here is derived from an EMBL/GenBank/DDBJ whole genome shotgun (WGS) entry which is preliminary data.</text>
</comment>
<evidence type="ECO:0000313" key="4">
    <source>
        <dbReference type="EMBL" id="PAU95740.1"/>
    </source>
</evidence>
<keyword evidence="1 4" id="KW-0808">Transferase</keyword>
<accession>A0A2A2GEW4</accession>
<protein>
    <submittedName>
        <fullName evidence="4">N-acetyltransferase</fullName>
    </submittedName>
</protein>
<evidence type="ECO:0000259" key="3">
    <source>
        <dbReference type="PROSITE" id="PS51186"/>
    </source>
</evidence>
<dbReference type="GO" id="GO:0016747">
    <property type="term" value="F:acyltransferase activity, transferring groups other than amino-acyl groups"/>
    <property type="evidence" value="ECO:0007669"/>
    <property type="project" value="InterPro"/>
</dbReference>
<gene>
    <name evidence="4" type="ORF">CK503_01380</name>
</gene>
<dbReference type="Pfam" id="PF00583">
    <property type="entry name" value="Acetyltransf_1"/>
    <property type="match status" value="1"/>
</dbReference>
<feature type="domain" description="N-acetyltransferase" evidence="3">
    <location>
        <begin position="1"/>
        <end position="162"/>
    </location>
</feature>
<keyword evidence="2" id="KW-0012">Acyltransferase</keyword>
<proteinExistence type="predicted"/>
<organism evidence="4 5">
    <name type="scientific">Fodinibius salipaludis</name>
    <dbReference type="NCBI Taxonomy" id="2032627"/>
    <lineage>
        <taxon>Bacteria</taxon>
        <taxon>Pseudomonadati</taxon>
        <taxon>Balneolota</taxon>
        <taxon>Balneolia</taxon>
        <taxon>Balneolales</taxon>
        <taxon>Balneolaceae</taxon>
        <taxon>Fodinibius</taxon>
    </lineage>
</organism>
<dbReference type="PANTHER" id="PTHR43072:SF23">
    <property type="entry name" value="UPF0039 PROTEIN C11D3.02C"/>
    <property type="match status" value="1"/>
</dbReference>
<sequence length="162" mass="18531">MIIPARSHHLPAINNIYNQAVADSFRTAHTNPVSPDERKQWFADHSPSTYPVFVYLDDETVLGWLSISSYSKNRQALADVVEVSYYIDYNHHNQGIASALMEHSLQFCREYGYRIAVAILVSDNKPSIALLEKFGFSEAGRIPDGLNFDGEFRDHLYMYKKL</sequence>
<evidence type="ECO:0000256" key="1">
    <source>
        <dbReference type="ARBA" id="ARBA00022679"/>
    </source>
</evidence>
<dbReference type="CDD" id="cd04301">
    <property type="entry name" value="NAT_SF"/>
    <property type="match status" value="1"/>
</dbReference>
<dbReference type="PANTHER" id="PTHR43072">
    <property type="entry name" value="N-ACETYLTRANSFERASE"/>
    <property type="match status" value="1"/>
</dbReference>
<dbReference type="PROSITE" id="PS51186">
    <property type="entry name" value="GNAT"/>
    <property type="match status" value="1"/>
</dbReference>
<evidence type="ECO:0000313" key="5">
    <source>
        <dbReference type="Proteomes" id="UP000218831"/>
    </source>
</evidence>
<dbReference type="InterPro" id="IPR016181">
    <property type="entry name" value="Acyl_CoA_acyltransferase"/>
</dbReference>
<reference evidence="4 5" key="1">
    <citation type="submission" date="2017-08" db="EMBL/GenBank/DDBJ databases">
        <title>Aliifodinibius alkalisoli sp. nov., isolated from saline alkaline soil.</title>
        <authorList>
            <person name="Liu D."/>
            <person name="Zhang G."/>
        </authorList>
    </citation>
    <scope>NUCLEOTIDE SEQUENCE [LARGE SCALE GENOMIC DNA]</scope>
    <source>
        <strain evidence="4 5">WN023</strain>
    </source>
</reference>
<dbReference type="Proteomes" id="UP000218831">
    <property type="component" value="Unassembled WGS sequence"/>
</dbReference>
<evidence type="ECO:0000256" key="2">
    <source>
        <dbReference type="ARBA" id="ARBA00023315"/>
    </source>
</evidence>
<dbReference type="InterPro" id="IPR000182">
    <property type="entry name" value="GNAT_dom"/>
</dbReference>
<dbReference type="OrthoDB" id="9799096at2"/>
<keyword evidence="5" id="KW-1185">Reference proteome</keyword>